<dbReference type="AlphaFoldDB" id="A0A9W3ATV0"/>
<organism evidence="3 4">
    <name type="scientific">Biomphalaria glabrata</name>
    <name type="common">Bloodfluke planorb</name>
    <name type="synonym">Freshwater snail</name>
    <dbReference type="NCBI Taxonomy" id="6526"/>
    <lineage>
        <taxon>Eukaryota</taxon>
        <taxon>Metazoa</taxon>
        <taxon>Spiralia</taxon>
        <taxon>Lophotrochozoa</taxon>
        <taxon>Mollusca</taxon>
        <taxon>Gastropoda</taxon>
        <taxon>Heterobranchia</taxon>
        <taxon>Euthyneura</taxon>
        <taxon>Panpulmonata</taxon>
        <taxon>Hygrophila</taxon>
        <taxon>Lymnaeoidea</taxon>
        <taxon>Planorbidae</taxon>
        <taxon>Biomphalaria</taxon>
    </lineage>
</organism>
<dbReference type="Pfam" id="PF00059">
    <property type="entry name" value="Lectin_C"/>
    <property type="match status" value="1"/>
</dbReference>
<dbReference type="Pfam" id="PF00024">
    <property type="entry name" value="PAN_1"/>
    <property type="match status" value="1"/>
</dbReference>
<dbReference type="Proteomes" id="UP001165740">
    <property type="component" value="Chromosome 7"/>
</dbReference>
<evidence type="ECO:0000256" key="1">
    <source>
        <dbReference type="SAM" id="SignalP"/>
    </source>
</evidence>
<evidence type="ECO:0000313" key="4">
    <source>
        <dbReference type="RefSeq" id="XP_055890528.1"/>
    </source>
</evidence>
<keyword evidence="3" id="KW-1185">Reference proteome</keyword>
<keyword evidence="1" id="KW-0732">Signal</keyword>
<dbReference type="OrthoDB" id="5797898at2759"/>
<dbReference type="GeneID" id="106072071"/>
<feature type="signal peptide" evidence="1">
    <location>
        <begin position="1"/>
        <end position="20"/>
    </location>
</feature>
<dbReference type="InterPro" id="IPR003609">
    <property type="entry name" value="Pan_app"/>
</dbReference>
<name>A0A9W3ATV0_BIOGL</name>
<protein>
    <submittedName>
        <fullName evidence="4">Uncharacterized protein LOC106072071</fullName>
    </submittedName>
</protein>
<dbReference type="Gene3D" id="3.50.4.10">
    <property type="entry name" value="Hepatocyte Growth Factor"/>
    <property type="match status" value="1"/>
</dbReference>
<proteinExistence type="predicted"/>
<dbReference type="PROSITE" id="PS50041">
    <property type="entry name" value="C_TYPE_LECTIN_2"/>
    <property type="match status" value="1"/>
</dbReference>
<dbReference type="InterPro" id="IPR016187">
    <property type="entry name" value="CTDL_fold"/>
</dbReference>
<dbReference type="InterPro" id="IPR001304">
    <property type="entry name" value="C-type_lectin-like"/>
</dbReference>
<dbReference type="CDD" id="cd00037">
    <property type="entry name" value="CLECT"/>
    <property type="match status" value="1"/>
</dbReference>
<reference evidence="4" key="1">
    <citation type="submission" date="2025-08" db="UniProtKB">
        <authorList>
            <consortium name="RefSeq"/>
        </authorList>
    </citation>
    <scope>IDENTIFICATION</scope>
</reference>
<accession>A0A9W3ATV0</accession>
<dbReference type="Gene3D" id="3.10.100.10">
    <property type="entry name" value="Mannose-Binding Protein A, subunit A"/>
    <property type="match status" value="1"/>
</dbReference>
<sequence length="251" mass="28119">MRESLLAISLFICFALDMAAEQFGVFNATSESELFRLVQESKTGYDYLTTNVKDARSVTTCAASCLQTDHCTGFVFHQNVTLCELVSEYCGGSLYRPSEGQLYTSKGLCLDKVSYQYIDIGIECEFCLKVSNISVPGVTFEEARNICRSDGGKLLHFEDLRSPDFQNLLQLAEATEFADSFWIGINSLNVPDQLAWDHSDVPLTETELNVLELYEPITPEAPVCIYMSSFFQEYYASNCSSPRGYICLIDT</sequence>
<evidence type="ECO:0000313" key="3">
    <source>
        <dbReference type="Proteomes" id="UP001165740"/>
    </source>
</evidence>
<feature type="domain" description="C-type lectin" evidence="2">
    <location>
        <begin position="127"/>
        <end position="248"/>
    </location>
</feature>
<dbReference type="SUPFAM" id="SSF56436">
    <property type="entry name" value="C-type lectin-like"/>
    <property type="match status" value="1"/>
</dbReference>
<dbReference type="InterPro" id="IPR016186">
    <property type="entry name" value="C-type_lectin-like/link_sf"/>
</dbReference>
<dbReference type="RefSeq" id="XP_055890528.1">
    <property type="nucleotide sequence ID" value="XM_056034553.1"/>
</dbReference>
<gene>
    <name evidence="4" type="primary">LOC106072071</name>
</gene>
<evidence type="ECO:0000259" key="2">
    <source>
        <dbReference type="PROSITE" id="PS50041"/>
    </source>
</evidence>
<feature type="chain" id="PRO_5040927043" evidence="1">
    <location>
        <begin position="21"/>
        <end position="251"/>
    </location>
</feature>